<sequence>QVCWPSEAAQVYFLQVFSRPPNIPGAQTASICAPRTETTCNQYSFQDIAFGVNPSPEFGTGGYDMHYVNTVINCQSFADPLPVCSTLQSDVGTPNAYNCLATVYDPANFKTVCPTCLCINGCRTACNGQGLPQPSC</sequence>
<evidence type="ECO:0000313" key="2">
    <source>
        <dbReference type="Proteomes" id="UP000747399"/>
    </source>
</evidence>
<dbReference type="AlphaFoldDB" id="A0A8J4F8C9"/>
<evidence type="ECO:0000313" key="1">
    <source>
        <dbReference type="EMBL" id="GIL64174.1"/>
    </source>
</evidence>
<accession>A0A8J4F8C9</accession>
<keyword evidence="2" id="KW-1185">Reference proteome</keyword>
<feature type="non-terminal residue" evidence="1">
    <location>
        <position position="136"/>
    </location>
</feature>
<reference evidence="1" key="1">
    <citation type="journal article" date="2021" name="Proc. Natl. Acad. Sci. U.S.A.">
        <title>Three genomes in the algal genus Volvox reveal the fate of a haploid sex-determining region after a transition to homothallism.</title>
        <authorList>
            <person name="Yamamoto K."/>
            <person name="Hamaji T."/>
            <person name="Kawai-Toyooka H."/>
            <person name="Matsuzaki R."/>
            <person name="Takahashi F."/>
            <person name="Nishimura Y."/>
            <person name="Kawachi M."/>
            <person name="Noguchi H."/>
            <person name="Minakuchi Y."/>
            <person name="Umen J.G."/>
            <person name="Toyoda A."/>
            <person name="Nozaki H."/>
        </authorList>
    </citation>
    <scope>NUCLEOTIDE SEQUENCE</scope>
    <source>
        <strain evidence="1">NIES-3780</strain>
    </source>
</reference>
<organism evidence="1 2">
    <name type="scientific">Volvox africanus</name>
    <dbReference type="NCBI Taxonomy" id="51714"/>
    <lineage>
        <taxon>Eukaryota</taxon>
        <taxon>Viridiplantae</taxon>
        <taxon>Chlorophyta</taxon>
        <taxon>core chlorophytes</taxon>
        <taxon>Chlorophyceae</taxon>
        <taxon>CS clade</taxon>
        <taxon>Chlamydomonadales</taxon>
        <taxon>Volvocaceae</taxon>
        <taxon>Volvox</taxon>
    </lineage>
</organism>
<name>A0A8J4F8C9_9CHLO</name>
<gene>
    <name evidence="1" type="ORF">Vafri_18135</name>
</gene>
<protein>
    <submittedName>
        <fullName evidence="1">Uncharacterized protein</fullName>
    </submittedName>
</protein>
<proteinExistence type="predicted"/>
<dbReference type="Proteomes" id="UP000747399">
    <property type="component" value="Unassembled WGS sequence"/>
</dbReference>
<dbReference type="EMBL" id="BNCO01000063">
    <property type="protein sequence ID" value="GIL64174.1"/>
    <property type="molecule type" value="Genomic_DNA"/>
</dbReference>
<comment type="caution">
    <text evidence="1">The sequence shown here is derived from an EMBL/GenBank/DDBJ whole genome shotgun (WGS) entry which is preliminary data.</text>
</comment>